<proteinExistence type="predicted"/>
<dbReference type="EMBL" id="CAXITT010000198">
    <property type="protein sequence ID" value="CAL1535346.1"/>
    <property type="molecule type" value="Genomic_DNA"/>
</dbReference>
<reference evidence="1 2" key="1">
    <citation type="submission" date="2024-04" db="EMBL/GenBank/DDBJ databases">
        <authorList>
            <consortium name="Genoscope - CEA"/>
            <person name="William W."/>
        </authorList>
    </citation>
    <scope>NUCLEOTIDE SEQUENCE [LARGE SCALE GENOMIC DNA]</scope>
</reference>
<sequence>MCRCAFNIASDKITGLCFSGLCKVSYWGHGCQLDDKCFYNQQPKKYMGMQSSTKSNISALEYKNSSRSGVRCGLFSRPQTAQQLLQSDARHGRALVLYNIKKN</sequence>
<dbReference type="AlphaFoldDB" id="A0AAV2HSR7"/>
<dbReference type="Proteomes" id="UP001497497">
    <property type="component" value="Unassembled WGS sequence"/>
</dbReference>
<comment type="caution">
    <text evidence="1">The sequence shown here is derived from an EMBL/GenBank/DDBJ whole genome shotgun (WGS) entry which is preliminary data.</text>
</comment>
<keyword evidence="2" id="KW-1185">Reference proteome</keyword>
<accession>A0AAV2HSR7</accession>
<gene>
    <name evidence="1" type="ORF">GSLYS_00009306001</name>
</gene>
<protein>
    <submittedName>
        <fullName evidence="1">Uncharacterized protein</fullName>
    </submittedName>
</protein>
<evidence type="ECO:0000313" key="2">
    <source>
        <dbReference type="Proteomes" id="UP001497497"/>
    </source>
</evidence>
<organism evidence="1 2">
    <name type="scientific">Lymnaea stagnalis</name>
    <name type="common">Great pond snail</name>
    <name type="synonym">Helix stagnalis</name>
    <dbReference type="NCBI Taxonomy" id="6523"/>
    <lineage>
        <taxon>Eukaryota</taxon>
        <taxon>Metazoa</taxon>
        <taxon>Spiralia</taxon>
        <taxon>Lophotrochozoa</taxon>
        <taxon>Mollusca</taxon>
        <taxon>Gastropoda</taxon>
        <taxon>Heterobranchia</taxon>
        <taxon>Euthyneura</taxon>
        <taxon>Panpulmonata</taxon>
        <taxon>Hygrophila</taxon>
        <taxon>Lymnaeoidea</taxon>
        <taxon>Lymnaeidae</taxon>
        <taxon>Lymnaea</taxon>
    </lineage>
</organism>
<evidence type="ECO:0000313" key="1">
    <source>
        <dbReference type="EMBL" id="CAL1535346.1"/>
    </source>
</evidence>
<name>A0AAV2HSR7_LYMST</name>